<feature type="compositionally biased region" description="Polar residues" evidence="1">
    <location>
        <begin position="1"/>
        <end position="15"/>
    </location>
</feature>
<proteinExistence type="predicted"/>
<evidence type="ECO:0000256" key="1">
    <source>
        <dbReference type="SAM" id="MobiDB-lite"/>
    </source>
</evidence>
<dbReference type="EMBL" id="CP008727">
    <property type="protein sequence ID" value="AIO69260.1"/>
    <property type="molecule type" value="Genomic_DNA"/>
</dbReference>
<dbReference type="AlphaFoldDB" id="A0AAI8FQR9"/>
<dbReference type="KEGG" id="bok:DM82_4363"/>
<reference evidence="2 3" key="1">
    <citation type="submission" date="2014-06" db="EMBL/GenBank/DDBJ databases">
        <authorList>
            <person name="Bishop-Lilly K.A."/>
            <person name="Broomall S.M."/>
            <person name="Chain P.S."/>
            <person name="Chertkov O."/>
            <person name="Coyne S.R."/>
            <person name="Daligault H.E."/>
            <person name="Davenport K.W."/>
            <person name="Erkkila T."/>
            <person name="Frey K.G."/>
            <person name="Gibbons H.S."/>
            <person name="Gu W."/>
            <person name="Jaissle J."/>
            <person name="Johnson S.L."/>
            <person name="Koroleva G.I."/>
            <person name="Ladner J.T."/>
            <person name="Lo C.-C."/>
            <person name="Minogue T.D."/>
            <person name="Munk C."/>
            <person name="Palacios G.F."/>
            <person name="Redden C.L."/>
            <person name="Rosenzweig C.N."/>
            <person name="Scholz M.B."/>
            <person name="Teshima H."/>
            <person name="Xu Y."/>
        </authorList>
    </citation>
    <scope>NUCLEOTIDE SEQUENCE [LARGE SCALE GENOMIC DNA]</scope>
    <source>
        <strain evidence="2 3">EO147</strain>
    </source>
</reference>
<evidence type="ECO:0000313" key="3">
    <source>
        <dbReference type="Proteomes" id="UP000029424"/>
    </source>
</evidence>
<feature type="region of interest" description="Disordered" evidence="1">
    <location>
        <begin position="1"/>
        <end position="20"/>
    </location>
</feature>
<name>A0AAI8FQR9_9BURK</name>
<gene>
    <name evidence="2" type="ORF">DM82_4363</name>
</gene>
<keyword evidence="3" id="KW-1185">Reference proteome</keyword>
<accession>A0AAI8FQR9</accession>
<sequence>MSGQQEQQYRNQASRLPSLDVTAAPSVQTTPAQAVAPRVDASGQASAMQALSNSFGGFFSNLQGDLQRVNAATEQARVADIHQENEALAKKAQADQAAGRTPDEAFANRESYWNAYQQSFATNQAFDMQQELSQRLREMPLDGSVSAQDVAKGVWKDFYGAGTGDHDFDSALVSRFAPAAQTMVAQANEQVAQTQEKNQALEIQNSANAQINSPQGLSEAGFATLEQRTLALTRGDQMLSDKMIGNFMGSVRNKTQALGLLNVLDKSGWADRNPVAYEKMSQDAVHQIQTVKSVQAAQEVDGIRLAAVALHMNPNATPEDWAGLLYQAHRVDANHGVGMDKFGPVLAGLEASAKQKAVINYMALAERGVNGTHNIHTIASLANVDPAEAVKQSYDPYMVQKMREDGGQRFPALLASMQGNAGKPDPLASDQAGSEFVGWVTAPGIRDISDGTMPSRIQQDLTSAIKSGDPDRATRAWRIMDRIHDIVGDHGFGQYLGKDDEANAMYWGVKAVAPTNGDVSQVYKAIRDGGMDAKLLEKIGAGGSINWEPLLPGKKQADVDQAVDKAMDKAMLKDVGRDGFIWNPNTSMSSDLRHQFQGIVIQQLMAQRANGQVNLDAAVKNAATVFKGTRMATIGMNGTVKIIEDPFNGKGRAAASPLNAGPDHPYSITKGYAPIYSSFPLMNAANEQEDPFKTAQGDLKGLSRALPGLIPEASGLSLKRPDRTGLSEIHDSLDNPVILHGGQKLAIRNKTAPASSWDESLPDFAGVAHPNNGPAVGDLIQGEVPKDPKAAAKFFKDNLPPGVFAVYDREHNQYTLNYGFRLEVGAAKAAEMRADRAKSFRSMAPVNKAFMENAASMMGQAPAVLP</sequence>
<organism evidence="2 3">
    <name type="scientific">Burkholderia oklahomensis</name>
    <dbReference type="NCBI Taxonomy" id="342113"/>
    <lineage>
        <taxon>Bacteria</taxon>
        <taxon>Pseudomonadati</taxon>
        <taxon>Pseudomonadota</taxon>
        <taxon>Betaproteobacteria</taxon>
        <taxon>Burkholderiales</taxon>
        <taxon>Burkholderiaceae</taxon>
        <taxon>Burkholderia</taxon>
        <taxon>pseudomallei group</taxon>
    </lineage>
</organism>
<evidence type="ECO:0000313" key="2">
    <source>
        <dbReference type="EMBL" id="AIO69260.1"/>
    </source>
</evidence>
<dbReference type="RefSeq" id="WP_010107844.1">
    <property type="nucleotide sequence ID" value="NZ_CP008727.1"/>
</dbReference>
<dbReference type="Proteomes" id="UP000029424">
    <property type="component" value="Chromosome 2"/>
</dbReference>
<protein>
    <submittedName>
        <fullName evidence="2">Uncharacterized protein</fullName>
    </submittedName>
</protein>